<dbReference type="Proteomes" id="UP001634394">
    <property type="component" value="Unassembled WGS sequence"/>
</dbReference>
<protein>
    <submittedName>
        <fullName evidence="2">Uncharacterized protein</fullName>
    </submittedName>
</protein>
<evidence type="ECO:0000313" key="2">
    <source>
        <dbReference type="EMBL" id="KAL3874914.1"/>
    </source>
</evidence>
<feature type="transmembrane region" description="Helical" evidence="1">
    <location>
        <begin position="48"/>
        <end position="65"/>
    </location>
</feature>
<proteinExistence type="predicted"/>
<organism evidence="2 3">
    <name type="scientific">Sinanodonta woodiana</name>
    <name type="common">Chinese pond mussel</name>
    <name type="synonym">Anodonta woodiana</name>
    <dbReference type="NCBI Taxonomy" id="1069815"/>
    <lineage>
        <taxon>Eukaryota</taxon>
        <taxon>Metazoa</taxon>
        <taxon>Spiralia</taxon>
        <taxon>Lophotrochozoa</taxon>
        <taxon>Mollusca</taxon>
        <taxon>Bivalvia</taxon>
        <taxon>Autobranchia</taxon>
        <taxon>Heteroconchia</taxon>
        <taxon>Palaeoheterodonta</taxon>
        <taxon>Unionida</taxon>
        <taxon>Unionoidea</taxon>
        <taxon>Unionidae</taxon>
        <taxon>Unioninae</taxon>
        <taxon>Sinanodonta</taxon>
    </lineage>
</organism>
<evidence type="ECO:0000256" key="1">
    <source>
        <dbReference type="SAM" id="Phobius"/>
    </source>
</evidence>
<comment type="caution">
    <text evidence="2">The sequence shown here is derived from an EMBL/GenBank/DDBJ whole genome shotgun (WGS) entry which is preliminary data.</text>
</comment>
<name>A0ABD3WLT0_SINWO</name>
<keyword evidence="1" id="KW-0472">Membrane</keyword>
<keyword evidence="1" id="KW-1133">Transmembrane helix</keyword>
<reference evidence="2 3" key="1">
    <citation type="submission" date="2024-11" db="EMBL/GenBank/DDBJ databases">
        <title>Chromosome-level genome assembly of the freshwater bivalve Anodonta woodiana.</title>
        <authorList>
            <person name="Chen X."/>
        </authorList>
    </citation>
    <scope>NUCLEOTIDE SEQUENCE [LARGE SCALE GENOMIC DNA]</scope>
    <source>
        <strain evidence="2">MN2024</strain>
        <tissue evidence="2">Gills</tissue>
    </source>
</reference>
<keyword evidence="3" id="KW-1185">Reference proteome</keyword>
<accession>A0ABD3WLT0</accession>
<sequence length="98" mass="11597">MKYVEKTWITNPTWLPATWSRAGRAIRTTKDVEGWHNRLNRRAMKLKLSLYLVVTLLYKVANALPNDRPEKLKKKQGRILHLWDMLQNDEISVKVLLN</sequence>
<gene>
    <name evidence="2" type="ORF">ACJMK2_037866</name>
</gene>
<dbReference type="EMBL" id="JBJQND010000006">
    <property type="protein sequence ID" value="KAL3874914.1"/>
    <property type="molecule type" value="Genomic_DNA"/>
</dbReference>
<keyword evidence="1" id="KW-0812">Transmembrane</keyword>
<dbReference type="AlphaFoldDB" id="A0ABD3WLT0"/>
<evidence type="ECO:0000313" key="3">
    <source>
        <dbReference type="Proteomes" id="UP001634394"/>
    </source>
</evidence>